<dbReference type="AlphaFoldDB" id="A0A8H4RA94"/>
<name>A0A8H4RA94_9HELO</name>
<keyword evidence="2" id="KW-1185">Reference proteome</keyword>
<dbReference type="PANTHER" id="PTHR14187">
    <property type="entry name" value="ALPHA KINASE/ELONGATION FACTOR 2 KINASE"/>
    <property type="match status" value="1"/>
</dbReference>
<dbReference type="CDD" id="cd10170">
    <property type="entry name" value="ASKHA_NBD_HSP70"/>
    <property type="match status" value="1"/>
</dbReference>
<evidence type="ECO:0000313" key="2">
    <source>
        <dbReference type="Proteomes" id="UP000566819"/>
    </source>
</evidence>
<organism evidence="1 2">
    <name type="scientific">Cudoniella acicularis</name>
    <dbReference type="NCBI Taxonomy" id="354080"/>
    <lineage>
        <taxon>Eukaryota</taxon>
        <taxon>Fungi</taxon>
        <taxon>Dikarya</taxon>
        <taxon>Ascomycota</taxon>
        <taxon>Pezizomycotina</taxon>
        <taxon>Leotiomycetes</taxon>
        <taxon>Helotiales</taxon>
        <taxon>Tricladiaceae</taxon>
        <taxon>Cudoniella</taxon>
    </lineage>
</organism>
<dbReference type="PANTHER" id="PTHR14187:SF82">
    <property type="entry name" value="FAMILY CHAPERONE, PUTATIVE (AFU_ORTHOLOGUE AFUA_7G08575)-RELATED"/>
    <property type="match status" value="1"/>
</dbReference>
<reference evidence="1 2" key="1">
    <citation type="submission" date="2020-03" db="EMBL/GenBank/DDBJ databases">
        <title>Draft Genome Sequence of Cudoniella acicularis.</title>
        <authorList>
            <person name="Buettner E."/>
            <person name="Kellner H."/>
        </authorList>
    </citation>
    <scope>NUCLEOTIDE SEQUENCE [LARGE SCALE GENOMIC DNA]</scope>
    <source>
        <strain evidence="1 2">DSM 108380</strain>
    </source>
</reference>
<accession>A0A8H4RA94</accession>
<comment type="caution">
    <text evidence="1">The sequence shown here is derived from an EMBL/GenBank/DDBJ whole genome shotgun (WGS) entry which is preliminary data.</text>
</comment>
<protein>
    <submittedName>
        <fullName evidence="1">Uncharacterized protein</fullName>
    </submittedName>
</protein>
<dbReference type="EMBL" id="JAAMPI010001159">
    <property type="protein sequence ID" value="KAF4626404.1"/>
    <property type="molecule type" value="Genomic_DNA"/>
</dbReference>
<proteinExistence type="predicted"/>
<dbReference type="Proteomes" id="UP000566819">
    <property type="component" value="Unassembled WGS sequence"/>
</dbReference>
<dbReference type="OrthoDB" id="2963168at2759"/>
<gene>
    <name evidence="1" type="ORF">G7Y89_g11756</name>
</gene>
<evidence type="ECO:0000313" key="1">
    <source>
        <dbReference type="EMBL" id="KAF4626404.1"/>
    </source>
</evidence>
<sequence length="214" mass="23150">MDGKIVIAIDFGTTYSAIGYTHVKEGAEDKADAVAIKSQLEIATPLCPTKPSKFPFLDPSQLDKAQNLARLSTLAENYSNATIEEGVTRYLRVLLLDDRAKIEGDGSSIRLVSEPETAAIHTITTIPNCAMRIGDVFVVCDAGGGIVDLATYQIIALDPAIRVEEAAIGAGDLCGSAMLNSRFLELVERKTGPLDSEFRQDVDEEFKARRVFPT</sequence>